<dbReference type="InterPro" id="IPR011704">
    <property type="entry name" value="ATPase_dyneun-rel_AAA"/>
</dbReference>
<name>A0A4D6E288_9CAUD</name>
<dbReference type="Pfam" id="PF07728">
    <property type="entry name" value="AAA_5"/>
    <property type="match status" value="1"/>
</dbReference>
<dbReference type="EMBL" id="MK620899">
    <property type="protein sequence ID" value="QBZ72726.1"/>
    <property type="molecule type" value="Genomic_DNA"/>
</dbReference>
<dbReference type="GeneID" id="55012943"/>
<feature type="domain" description="AAA+ ATPase" evidence="1">
    <location>
        <begin position="272"/>
        <end position="416"/>
    </location>
</feature>
<evidence type="ECO:0000313" key="3">
    <source>
        <dbReference type="Proteomes" id="UP000297070"/>
    </source>
</evidence>
<gene>
    <name evidence="2" type="primary">107</name>
    <name evidence="2" type="ORF">SEA_GODONK_107</name>
</gene>
<dbReference type="Proteomes" id="UP000297070">
    <property type="component" value="Segment"/>
</dbReference>
<dbReference type="InterPro" id="IPR027417">
    <property type="entry name" value="P-loop_NTPase"/>
</dbReference>
<keyword evidence="3" id="KW-1185">Reference proteome</keyword>
<dbReference type="RefSeq" id="YP_009821491.1">
    <property type="nucleotide sequence ID" value="NC_048176.1"/>
</dbReference>
<accession>A0A4D6E288</accession>
<evidence type="ECO:0000259" key="1">
    <source>
        <dbReference type="SMART" id="SM00382"/>
    </source>
</evidence>
<dbReference type="InterPro" id="IPR003593">
    <property type="entry name" value="AAA+_ATPase"/>
</dbReference>
<dbReference type="CDD" id="cd00009">
    <property type="entry name" value="AAA"/>
    <property type="match status" value="1"/>
</dbReference>
<dbReference type="Gene3D" id="3.40.50.300">
    <property type="entry name" value="P-loop containing nucleotide triphosphate hydrolases"/>
    <property type="match status" value="1"/>
</dbReference>
<protein>
    <submittedName>
        <fullName evidence="2">AAA-ATPase</fullName>
    </submittedName>
</protein>
<dbReference type="SMART" id="SM00382">
    <property type="entry name" value="AAA"/>
    <property type="match status" value="1"/>
</dbReference>
<dbReference type="KEGG" id="vg:55012943"/>
<dbReference type="PANTHER" id="PTHR42759">
    <property type="entry name" value="MOXR FAMILY PROTEIN"/>
    <property type="match status" value="1"/>
</dbReference>
<dbReference type="GO" id="GO:0005524">
    <property type="term" value="F:ATP binding"/>
    <property type="evidence" value="ECO:0007669"/>
    <property type="project" value="InterPro"/>
</dbReference>
<dbReference type="SUPFAM" id="SSF52540">
    <property type="entry name" value="P-loop containing nucleoside triphosphate hydrolases"/>
    <property type="match status" value="1"/>
</dbReference>
<dbReference type="InterPro" id="IPR050764">
    <property type="entry name" value="CbbQ/NirQ/NorQ/GpvN"/>
</dbReference>
<evidence type="ECO:0000313" key="2">
    <source>
        <dbReference type="EMBL" id="QBZ72726.1"/>
    </source>
</evidence>
<organism evidence="2 3">
    <name type="scientific">Gordonia phage GodonK</name>
    <dbReference type="NCBI Taxonomy" id="2562192"/>
    <lineage>
        <taxon>Viruses</taxon>
        <taxon>Duplodnaviria</taxon>
        <taxon>Heunggongvirae</taxon>
        <taxon>Uroviricota</taxon>
        <taxon>Caudoviricetes</taxon>
        <taxon>Godonkavirus</taxon>
        <taxon>Godonkavirus godonK</taxon>
    </lineage>
</organism>
<dbReference type="GO" id="GO:0016887">
    <property type="term" value="F:ATP hydrolysis activity"/>
    <property type="evidence" value="ECO:0007669"/>
    <property type="project" value="InterPro"/>
</dbReference>
<reference evidence="2 3" key="1">
    <citation type="submission" date="2019-03" db="EMBL/GenBank/DDBJ databases">
        <authorList>
            <person name="Douthitt C."/>
            <person name="D'Elia T."/>
            <person name="Bockoras C."/>
            <person name="Boss C."/>
            <person name="Clemons M."/>
            <person name="Green W."/>
            <person name="Harel H."/>
            <person name="Larralde J."/>
            <person name="Lopez M."/>
            <person name="Magana D."/>
            <person name="Miguel M."/>
            <person name="Muschweck L."/>
            <person name="Olivos K."/>
            <person name="Racette D."/>
            <person name="Reynolds M."/>
            <person name="Ru Y."/>
            <person name="Santana M."/>
            <person name="Simon R."/>
            <person name="Smotrilla K."/>
            <person name="Sufficool B."/>
            <person name="Tamayo B."/>
            <person name="Tirado E."/>
            <person name="Vajanyi M."/>
            <person name="Weger M."/>
            <person name="Wehr A."/>
            <person name="Whitaker K."/>
            <person name="Garlena R.A."/>
            <person name="Russell D.A."/>
            <person name="Pope W.H."/>
            <person name="Jacobs-Sera D."/>
            <person name="Hatfull G.F."/>
        </authorList>
    </citation>
    <scope>NUCLEOTIDE SEQUENCE [LARGE SCALE GENOMIC DNA]</scope>
</reference>
<dbReference type="PANTHER" id="PTHR42759:SF1">
    <property type="entry name" value="MAGNESIUM-CHELATASE SUBUNIT CHLD"/>
    <property type="match status" value="1"/>
</dbReference>
<proteinExistence type="predicted"/>
<sequence>MTSPSDTDLYWFSPITYDEVAKCTRGKTEIEVAREDLDEAEQGKLVSIVLPRRLSSEKTYKYGITTTVMYDPDKIPEYKNANKVEKLSNDLLWNFLVFHKINDGVSWGEFGWHPDSVINDLKIDVHEDRYKEDTSKVHGEEDMRDFFRWAWYVYNGFSGLETKSAWKNAEVKEDEWNINGTVYEVEVKDVVTDVLTGRWYTNPPRPLDTYVVDNGDLEDAPNTEVFGSTDPITRPNGDLYYPRRLSSSTVNIKNQNRVVYHDVAALQSARDAGIFTLLYGPPGTGKTALAEAAFTNIITMEGTADTETSDFVGTYIQVEDRFEWVDGPLVKAMESGVPLLIDEVALIDTRMMAVVYSVMDGRAEVNVTANPSRGVVHAKEGFYIVGACNPDVPGAIMSDALLSRFSMQIEVTTDYSMLSKLGVDSKIIRVAQHLARQVQEGQVMKAPQTRELLAYQKIKDKFGEATALSNFISSADSADRKMYQDSINSTFGTVIAGLSI</sequence>